<evidence type="ECO:0000256" key="1">
    <source>
        <dbReference type="SAM" id="Phobius"/>
    </source>
</evidence>
<keyword evidence="1" id="KW-1133">Transmembrane helix</keyword>
<name>A0A5B7G2D8_PORTR</name>
<keyword evidence="3" id="KW-1185">Reference proteome</keyword>
<reference evidence="2 3" key="1">
    <citation type="submission" date="2019-05" db="EMBL/GenBank/DDBJ databases">
        <title>Another draft genome of Portunus trituberculatus and its Hox gene families provides insights of decapod evolution.</title>
        <authorList>
            <person name="Jeong J.-H."/>
            <person name="Song I."/>
            <person name="Kim S."/>
            <person name="Choi T."/>
            <person name="Kim D."/>
            <person name="Ryu S."/>
            <person name="Kim W."/>
        </authorList>
    </citation>
    <scope>NUCLEOTIDE SEQUENCE [LARGE SCALE GENOMIC DNA]</scope>
    <source>
        <tissue evidence="2">Muscle</tissue>
    </source>
</reference>
<sequence>MCSHSLPLSLPPTSCPRSLLLPALPYVLLCAPPSPAHTHTALRRDSDGALCCWGTGSEGGGEKRKYVEWCGSGGVACFNEGRSEIDLVLLQGGYSLVQVLGVLMMVVVLLVTYAAPVVETSRPPGAACFIRFASVFMYTEGG</sequence>
<comment type="caution">
    <text evidence="2">The sequence shown here is derived from an EMBL/GenBank/DDBJ whole genome shotgun (WGS) entry which is preliminary data.</text>
</comment>
<evidence type="ECO:0000313" key="2">
    <source>
        <dbReference type="EMBL" id="MPC51423.1"/>
    </source>
</evidence>
<keyword evidence="1" id="KW-0812">Transmembrane</keyword>
<evidence type="ECO:0000313" key="3">
    <source>
        <dbReference type="Proteomes" id="UP000324222"/>
    </source>
</evidence>
<dbReference type="EMBL" id="VSRR010010169">
    <property type="protein sequence ID" value="MPC51423.1"/>
    <property type="molecule type" value="Genomic_DNA"/>
</dbReference>
<organism evidence="2 3">
    <name type="scientific">Portunus trituberculatus</name>
    <name type="common">Swimming crab</name>
    <name type="synonym">Neptunus trituberculatus</name>
    <dbReference type="NCBI Taxonomy" id="210409"/>
    <lineage>
        <taxon>Eukaryota</taxon>
        <taxon>Metazoa</taxon>
        <taxon>Ecdysozoa</taxon>
        <taxon>Arthropoda</taxon>
        <taxon>Crustacea</taxon>
        <taxon>Multicrustacea</taxon>
        <taxon>Malacostraca</taxon>
        <taxon>Eumalacostraca</taxon>
        <taxon>Eucarida</taxon>
        <taxon>Decapoda</taxon>
        <taxon>Pleocyemata</taxon>
        <taxon>Brachyura</taxon>
        <taxon>Eubrachyura</taxon>
        <taxon>Portunoidea</taxon>
        <taxon>Portunidae</taxon>
        <taxon>Portuninae</taxon>
        <taxon>Portunus</taxon>
    </lineage>
</organism>
<gene>
    <name evidence="2" type="ORF">E2C01_045268</name>
</gene>
<accession>A0A5B7G2D8</accession>
<protein>
    <submittedName>
        <fullName evidence="2">Uncharacterized protein</fullName>
    </submittedName>
</protein>
<feature type="transmembrane region" description="Helical" evidence="1">
    <location>
        <begin position="96"/>
        <end position="115"/>
    </location>
</feature>
<dbReference type="Proteomes" id="UP000324222">
    <property type="component" value="Unassembled WGS sequence"/>
</dbReference>
<dbReference type="AlphaFoldDB" id="A0A5B7G2D8"/>
<proteinExistence type="predicted"/>
<keyword evidence="1" id="KW-0472">Membrane</keyword>